<dbReference type="InterPro" id="IPR050126">
    <property type="entry name" value="Ap4A_hydrolase"/>
</dbReference>
<dbReference type="STRING" id="555875.SAMN04488124_2311"/>
<evidence type="ECO:0000313" key="3">
    <source>
        <dbReference type="EMBL" id="SFR54559.1"/>
    </source>
</evidence>
<sequence>MSLPVFDADVNHRRVDVNDWDQLYVVGDVHGCRAELEQMLDELDVTEDDLVVFVGDLVRKGPDSAGVVSMVRDAPNMLTVRGNNEEKLIRGEKHLEELSEADMEWIRELPVAISWDGALVVHGGVDPRKPLDEHSVEELENFRSFTDDDGNEPYWWEVYQGPSRVFFGHTPLSAPVDRRYAVGLDTGCVYGNELTAYDWYGDEYVTVTPEETAEERKDSKWVHPAVAPVQ</sequence>
<dbReference type="InterPro" id="IPR029052">
    <property type="entry name" value="Metallo-depent_PP-like"/>
</dbReference>
<reference evidence="4" key="1">
    <citation type="submission" date="2016-10" db="EMBL/GenBank/DDBJ databases">
        <authorList>
            <person name="Varghese N."/>
            <person name="Submissions S."/>
        </authorList>
    </citation>
    <scope>NUCLEOTIDE SEQUENCE [LARGE SCALE GENOMIC DNA]</scope>
    <source>
        <strain evidence="4">CGMCC 1.8711</strain>
    </source>
</reference>
<dbReference type="OrthoDB" id="303721at2157"/>
<evidence type="ECO:0000259" key="2">
    <source>
        <dbReference type="Pfam" id="PF00149"/>
    </source>
</evidence>
<organism evidence="3 4">
    <name type="scientific">Halogeometricum limi</name>
    <dbReference type="NCBI Taxonomy" id="555875"/>
    <lineage>
        <taxon>Archaea</taxon>
        <taxon>Methanobacteriati</taxon>
        <taxon>Methanobacteriota</taxon>
        <taxon>Stenosarchaea group</taxon>
        <taxon>Halobacteria</taxon>
        <taxon>Halobacteriales</taxon>
        <taxon>Haloferacaceae</taxon>
        <taxon>Halogeometricum</taxon>
    </lineage>
</organism>
<dbReference type="RefSeq" id="WP_089880818.1">
    <property type="nucleotide sequence ID" value="NZ_FOYS01000003.1"/>
</dbReference>
<dbReference type="AlphaFoldDB" id="A0A1I6HJ98"/>
<keyword evidence="4" id="KW-1185">Reference proteome</keyword>
<feature type="region of interest" description="Disordered" evidence="1">
    <location>
        <begin position="211"/>
        <end position="230"/>
    </location>
</feature>
<dbReference type="SUPFAM" id="SSF56300">
    <property type="entry name" value="Metallo-dependent phosphatases"/>
    <property type="match status" value="1"/>
</dbReference>
<dbReference type="Gene3D" id="3.60.21.10">
    <property type="match status" value="1"/>
</dbReference>
<name>A0A1I6HJ98_9EURY</name>
<gene>
    <name evidence="3" type="ORF">SAMN04488124_2311</name>
</gene>
<proteinExistence type="predicted"/>
<evidence type="ECO:0000313" key="4">
    <source>
        <dbReference type="Proteomes" id="UP000243250"/>
    </source>
</evidence>
<dbReference type="GO" id="GO:0016791">
    <property type="term" value="F:phosphatase activity"/>
    <property type="evidence" value="ECO:0007669"/>
    <property type="project" value="TreeGrafter"/>
</dbReference>
<accession>A0A1I6HJ98</accession>
<dbReference type="EMBL" id="FOYS01000003">
    <property type="protein sequence ID" value="SFR54559.1"/>
    <property type="molecule type" value="Genomic_DNA"/>
</dbReference>
<dbReference type="InterPro" id="IPR004843">
    <property type="entry name" value="Calcineurin-like_PHP"/>
</dbReference>
<dbReference type="Pfam" id="PF00149">
    <property type="entry name" value="Metallophos"/>
    <property type="match status" value="1"/>
</dbReference>
<dbReference type="Proteomes" id="UP000243250">
    <property type="component" value="Unassembled WGS sequence"/>
</dbReference>
<dbReference type="CDD" id="cd00144">
    <property type="entry name" value="MPP_PPP_family"/>
    <property type="match status" value="1"/>
</dbReference>
<protein>
    <submittedName>
        <fullName evidence="3">Serine/threonine protein phosphatase 1</fullName>
    </submittedName>
</protein>
<dbReference type="GO" id="GO:0000298">
    <property type="term" value="F:endopolyphosphatase activity"/>
    <property type="evidence" value="ECO:0007669"/>
    <property type="project" value="TreeGrafter"/>
</dbReference>
<dbReference type="GO" id="GO:0006798">
    <property type="term" value="P:polyphosphate catabolic process"/>
    <property type="evidence" value="ECO:0007669"/>
    <property type="project" value="TreeGrafter"/>
</dbReference>
<dbReference type="PANTHER" id="PTHR42850:SF4">
    <property type="entry name" value="ZINC-DEPENDENT ENDOPOLYPHOSPHATASE"/>
    <property type="match status" value="1"/>
</dbReference>
<feature type="domain" description="Calcineurin-like phosphoesterase" evidence="2">
    <location>
        <begin position="24"/>
        <end position="184"/>
    </location>
</feature>
<dbReference type="PANTHER" id="PTHR42850">
    <property type="entry name" value="METALLOPHOSPHOESTERASE"/>
    <property type="match status" value="1"/>
</dbReference>
<evidence type="ECO:0000256" key="1">
    <source>
        <dbReference type="SAM" id="MobiDB-lite"/>
    </source>
</evidence>
<dbReference type="GO" id="GO:0005737">
    <property type="term" value="C:cytoplasm"/>
    <property type="evidence" value="ECO:0007669"/>
    <property type="project" value="TreeGrafter"/>
</dbReference>